<dbReference type="PANTHER" id="PTHR23389">
    <property type="entry name" value="CHROMOSOME TRANSMISSION FIDELITY FACTOR 18"/>
    <property type="match status" value="1"/>
</dbReference>
<name>A0A1F8FNF5_9BACT</name>
<dbReference type="EC" id="6.5.1.2" evidence="2 14"/>
<dbReference type="InterPro" id="IPR004150">
    <property type="entry name" value="NAD_DNA_ligase_OB"/>
</dbReference>
<dbReference type="Gene3D" id="3.30.470.30">
    <property type="entry name" value="DNA ligase/mRNA capping enzyme"/>
    <property type="match status" value="1"/>
</dbReference>
<dbReference type="InterPro" id="IPR018239">
    <property type="entry name" value="DNA_ligase_AS"/>
</dbReference>
<dbReference type="FunFam" id="2.40.50.140:FF:000012">
    <property type="entry name" value="DNA ligase"/>
    <property type="match status" value="1"/>
</dbReference>
<keyword evidence="10 14" id="KW-0520">NAD</keyword>
<evidence type="ECO:0000313" key="18">
    <source>
        <dbReference type="Proteomes" id="UP000176581"/>
    </source>
</evidence>
<keyword evidence="7 14" id="KW-0227">DNA damage</keyword>
<keyword evidence="8 14" id="KW-0862">Zinc</keyword>
<dbReference type="SUPFAM" id="SSF56091">
    <property type="entry name" value="DNA ligase/mRNA capping enzyme, catalytic domain"/>
    <property type="match status" value="1"/>
</dbReference>
<keyword evidence="6 14" id="KW-0479">Metal-binding</keyword>
<dbReference type="CDD" id="cd17748">
    <property type="entry name" value="BRCT_DNA_ligase_like"/>
    <property type="match status" value="1"/>
</dbReference>
<dbReference type="HAMAP" id="MF_01588">
    <property type="entry name" value="DNA_ligase_A"/>
    <property type="match status" value="1"/>
</dbReference>
<dbReference type="GO" id="GO:0003911">
    <property type="term" value="F:DNA ligase (NAD+) activity"/>
    <property type="evidence" value="ECO:0007669"/>
    <property type="project" value="UniProtKB-UniRule"/>
</dbReference>
<evidence type="ECO:0000313" key="17">
    <source>
        <dbReference type="EMBL" id="OGN14048.1"/>
    </source>
</evidence>
<dbReference type="SMART" id="SM00532">
    <property type="entry name" value="LIGANc"/>
    <property type="match status" value="1"/>
</dbReference>
<feature type="active site" description="N6-AMP-lysine intermediate" evidence="14">
    <location>
        <position position="117"/>
    </location>
</feature>
<dbReference type="InterPro" id="IPR012340">
    <property type="entry name" value="NA-bd_OB-fold"/>
</dbReference>
<feature type="binding site" evidence="14">
    <location>
        <begin position="83"/>
        <end position="84"/>
    </location>
    <ligand>
        <name>NAD(+)</name>
        <dbReference type="ChEBI" id="CHEBI:57540"/>
    </ligand>
</feature>
<dbReference type="InterPro" id="IPR001679">
    <property type="entry name" value="DNA_ligase"/>
</dbReference>
<evidence type="ECO:0000256" key="9">
    <source>
        <dbReference type="ARBA" id="ARBA00022842"/>
    </source>
</evidence>
<dbReference type="AlphaFoldDB" id="A0A1F8FNF5"/>
<organism evidence="17 18">
    <name type="scientific">Candidatus Yanofskybacteria bacterium RIFCSPHIGHO2_02_FULL_43_22</name>
    <dbReference type="NCBI Taxonomy" id="1802681"/>
    <lineage>
        <taxon>Bacteria</taxon>
        <taxon>Candidatus Yanofskyibacteriota</taxon>
    </lineage>
</organism>
<dbReference type="PROSITE" id="PS01055">
    <property type="entry name" value="DNA_LIGASE_N1"/>
    <property type="match status" value="1"/>
</dbReference>
<dbReference type="Pfam" id="PF12826">
    <property type="entry name" value="HHH_2"/>
    <property type="match status" value="1"/>
</dbReference>
<sequence>MNKSEAEKRIEKLREVVNHHRYLYHVLDKQEISDEALDSLKKELFDLEQQFPELVTPDSPTQRVGGKPIKEFAKVRHPKPMLSFNDAFDKKDMKEWEARFEKISPGVKKRGYYCELKIDGLAIELTYRKGFLEIGSTRGDGLIGENVTQNLKTVNAIPLKLGIRDSRLKIPAQLIVRGEVFITKKDFERINKEQEKAGLKVYANPRNLAAGSVRQLDSKITASRNMDSFAYSLITDLGQKTHREEHQILKSLGFKTNPYNKFAEDLDEVQRFRDYWEKNRDKLNYEIDGVVVILNDERSFQRTGVVGKAPRGAIAYKFSPKESETVVEDIIVQVGRTGILTPVAKLKPVSIGGTTVSRATLHNLDEIRRLGVKIGDTVIVGRAGDVIPDVKKVLKELRIGKEKEFHMPKKCPVCGQPVRQAQGEVAYKCVNKFCPAIRREALYHFISKKALDIDGIGPKIIDQLMDTALIHDAADLFTLKKEDLLNLERFAEKSAENALNAIKDKKQVPLDKFVYSLGINHVGEETAFVLAKKFSSKGGPASGWKKLENIGKATLEELTSVPNIGPIVAQSIFDWFQRSYNKNLLKKFEKAGIEILIERVSAKSEKLAGKIFVLTGTLETLGRDEAKDRIRKLGGDVSSSVSKETDHVVVGAEPGSKYEKAKRLKINILTEKEFIAMLK</sequence>
<dbReference type="PANTHER" id="PTHR23389:SF9">
    <property type="entry name" value="DNA LIGASE"/>
    <property type="match status" value="1"/>
</dbReference>
<dbReference type="Gene3D" id="2.40.50.140">
    <property type="entry name" value="Nucleic acid-binding proteins"/>
    <property type="match status" value="1"/>
</dbReference>
<dbReference type="Pfam" id="PF03119">
    <property type="entry name" value="DNA_ligase_ZBD"/>
    <property type="match status" value="1"/>
</dbReference>
<evidence type="ECO:0000256" key="1">
    <source>
        <dbReference type="ARBA" id="ARBA00004067"/>
    </source>
</evidence>
<keyword evidence="14" id="KW-0464">Manganese</keyword>
<dbReference type="PROSITE" id="PS50172">
    <property type="entry name" value="BRCT"/>
    <property type="match status" value="1"/>
</dbReference>
<feature type="binding site" evidence="14">
    <location>
        <position position="434"/>
    </location>
    <ligand>
        <name>Zn(2+)</name>
        <dbReference type="ChEBI" id="CHEBI:29105"/>
    </ligand>
</feature>
<evidence type="ECO:0000256" key="3">
    <source>
        <dbReference type="ARBA" id="ARBA00013308"/>
    </source>
</evidence>
<reference evidence="17 18" key="1">
    <citation type="journal article" date="2016" name="Nat. Commun.">
        <title>Thousands of microbial genomes shed light on interconnected biogeochemical processes in an aquifer system.</title>
        <authorList>
            <person name="Anantharaman K."/>
            <person name="Brown C.T."/>
            <person name="Hug L.A."/>
            <person name="Sharon I."/>
            <person name="Castelle C.J."/>
            <person name="Probst A.J."/>
            <person name="Thomas B.C."/>
            <person name="Singh A."/>
            <person name="Wilkins M.J."/>
            <person name="Karaoz U."/>
            <person name="Brodie E.L."/>
            <person name="Williams K.H."/>
            <person name="Hubbard S.S."/>
            <person name="Banfield J.F."/>
        </authorList>
    </citation>
    <scope>NUCLEOTIDE SEQUENCE [LARGE SCALE GENOMIC DNA]</scope>
</reference>
<evidence type="ECO:0000256" key="12">
    <source>
        <dbReference type="ARBA" id="ARBA00034005"/>
    </source>
</evidence>
<feature type="binding site" evidence="14">
    <location>
        <position position="414"/>
    </location>
    <ligand>
        <name>Zn(2+)</name>
        <dbReference type="ChEBI" id="CHEBI:29105"/>
    </ligand>
</feature>
<dbReference type="CDD" id="cd00114">
    <property type="entry name" value="LIGANc"/>
    <property type="match status" value="1"/>
</dbReference>
<evidence type="ECO:0000256" key="10">
    <source>
        <dbReference type="ARBA" id="ARBA00023027"/>
    </source>
</evidence>
<comment type="catalytic activity">
    <reaction evidence="12 14 15">
        <text>NAD(+) + (deoxyribonucleotide)n-3'-hydroxyl + 5'-phospho-(deoxyribonucleotide)m = (deoxyribonucleotide)n+m + AMP + beta-nicotinamide D-nucleotide.</text>
        <dbReference type="EC" id="6.5.1.2"/>
    </reaction>
</comment>
<dbReference type="SUPFAM" id="SSF50249">
    <property type="entry name" value="Nucleic acid-binding proteins"/>
    <property type="match status" value="1"/>
</dbReference>
<dbReference type="Pfam" id="PF00533">
    <property type="entry name" value="BRCT"/>
    <property type="match status" value="1"/>
</dbReference>
<dbReference type="Pfam" id="PF14520">
    <property type="entry name" value="HHH_5"/>
    <property type="match status" value="1"/>
</dbReference>
<keyword evidence="11 14" id="KW-0234">DNA repair</keyword>
<evidence type="ECO:0000256" key="14">
    <source>
        <dbReference type="HAMAP-Rule" id="MF_01588"/>
    </source>
</evidence>
<dbReference type="SMART" id="SM00292">
    <property type="entry name" value="BRCT"/>
    <property type="match status" value="1"/>
</dbReference>
<dbReference type="Gene3D" id="3.40.50.10190">
    <property type="entry name" value="BRCT domain"/>
    <property type="match status" value="1"/>
</dbReference>
<dbReference type="GO" id="GO:0006281">
    <property type="term" value="P:DNA repair"/>
    <property type="evidence" value="ECO:0007669"/>
    <property type="project" value="UniProtKB-KW"/>
</dbReference>
<dbReference type="Gene3D" id="1.10.150.20">
    <property type="entry name" value="5' to 3' exonuclease, C-terminal subdomain"/>
    <property type="match status" value="2"/>
</dbReference>
<feature type="binding site" evidence="14">
    <location>
        <position position="115"/>
    </location>
    <ligand>
        <name>NAD(+)</name>
        <dbReference type="ChEBI" id="CHEBI:57540"/>
    </ligand>
</feature>
<proteinExistence type="inferred from homology"/>
<gene>
    <name evidence="14" type="primary">ligA</name>
    <name evidence="17" type="ORF">A3J47_02020</name>
</gene>
<dbReference type="InterPro" id="IPR010994">
    <property type="entry name" value="RuvA_2-like"/>
</dbReference>
<comment type="function">
    <text evidence="1 14">DNA ligase that catalyzes the formation of phosphodiester linkages between 5'-phosphoryl and 3'-hydroxyl groups in double-stranded DNA using NAD as a coenzyme and as the energy source for the reaction. It is essential for DNA replication and repair of damaged DNA.</text>
</comment>
<evidence type="ECO:0000259" key="16">
    <source>
        <dbReference type="PROSITE" id="PS50172"/>
    </source>
</evidence>
<evidence type="ECO:0000256" key="6">
    <source>
        <dbReference type="ARBA" id="ARBA00022723"/>
    </source>
</evidence>
<dbReference type="Gene3D" id="6.20.10.30">
    <property type="match status" value="1"/>
</dbReference>
<dbReference type="SMART" id="SM00278">
    <property type="entry name" value="HhH1"/>
    <property type="match status" value="3"/>
</dbReference>
<evidence type="ECO:0000256" key="13">
    <source>
        <dbReference type="ARBA" id="ARBA00060881"/>
    </source>
</evidence>
<dbReference type="Proteomes" id="UP000176581">
    <property type="component" value="Unassembled WGS sequence"/>
</dbReference>
<dbReference type="EMBL" id="MGJV01000028">
    <property type="protein sequence ID" value="OGN14048.1"/>
    <property type="molecule type" value="Genomic_DNA"/>
</dbReference>
<dbReference type="InterPro" id="IPR001357">
    <property type="entry name" value="BRCT_dom"/>
</dbReference>
<evidence type="ECO:0000256" key="15">
    <source>
        <dbReference type="RuleBase" id="RU000618"/>
    </source>
</evidence>
<comment type="similarity">
    <text evidence="13 14">Belongs to the NAD-dependent DNA ligase family. LigA subfamily.</text>
</comment>
<protein>
    <recommendedName>
        <fullName evidence="3 14">DNA ligase</fullName>
        <ecNumber evidence="2 14">6.5.1.2</ecNumber>
    </recommendedName>
    <alternativeName>
        <fullName evidence="14">Polydeoxyribonucleotide synthase [NAD(+)]</fullName>
    </alternativeName>
</protein>
<evidence type="ECO:0000256" key="4">
    <source>
        <dbReference type="ARBA" id="ARBA00022598"/>
    </source>
</evidence>
<dbReference type="InterPro" id="IPR041663">
    <property type="entry name" value="DisA/LigA_HHH"/>
</dbReference>
<dbReference type="GO" id="GO:0006260">
    <property type="term" value="P:DNA replication"/>
    <property type="evidence" value="ECO:0007669"/>
    <property type="project" value="UniProtKB-KW"/>
</dbReference>
<dbReference type="SUPFAM" id="SSF47781">
    <property type="entry name" value="RuvA domain 2-like"/>
    <property type="match status" value="1"/>
</dbReference>
<dbReference type="InterPro" id="IPR004149">
    <property type="entry name" value="Znf_DNAligase_C4"/>
</dbReference>
<evidence type="ECO:0000256" key="2">
    <source>
        <dbReference type="ARBA" id="ARBA00012722"/>
    </source>
</evidence>
<dbReference type="InterPro" id="IPR013840">
    <property type="entry name" value="DNAligase_N"/>
</dbReference>
<dbReference type="GO" id="GO:0003677">
    <property type="term" value="F:DNA binding"/>
    <property type="evidence" value="ECO:0007669"/>
    <property type="project" value="InterPro"/>
</dbReference>
<dbReference type="PROSITE" id="PS01056">
    <property type="entry name" value="DNA_LIGASE_N2"/>
    <property type="match status" value="1"/>
</dbReference>
<feature type="binding site" evidence="14">
    <location>
        <position position="138"/>
    </location>
    <ligand>
        <name>NAD(+)</name>
        <dbReference type="ChEBI" id="CHEBI:57540"/>
    </ligand>
</feature>
<evidence type="ECO:0000256" key="11">
    <source>
        <dbReference type="ARBA" id="ARBA00023204"/>
    </source>
</evidence>
<dbReference type="Pfam" id="PF01653">
    <property type="entry name" value="DNA_ligase_aden"/>
    <property type="match status" value="1"/>
</dbReference>
<keyword evidence="4 14" id="KW-0436">Ligase</keyword>
<keyword evidence="9 14" id="KW-0460">Magnesium</keyword>
<dbReference type="InterPro" id="IPR033136">
    <property type="entry name" value="DNA_ligase_CS"/>
</dbReference>
<dbReference type="FunFam" id="1.10.150.20:FF:000007">
    <property type="entry name" value="DNA ligase"/>
    <property type="match status" value="1"/>
</dbReference>
<feature type="domain" description="BRCT" evidence="16">
    <location>
        <begin position="602"/>
        <end position="679"/>
    </location>
</feature>
<accession>A0A1F8FNF5</accession>
<dbReference type="Pfam" id="PF03120">
    <property type="entry name" value="OB_DNA_ligase"/>
    <property type="match status" value="1"/>
</dbReference>
<dbReference type="InterPro" id="IPR003583">
    <property type="entry name" value="Hlx-hairpin-Hlx_DNA-bd_motif"/>
</dbReference>
<evidence type="ECO:0000256" key="5">
    <source>
        <dbReference type="ARBA" id="ARBA00022705"/>
    </source>
</evidence>
<dbReference type="InterPro" id="IPR036420">
    <property type="entry name" value="BRCT_dom_sf"/>
</dbReference>
<dbReference type="NCBIfam" id="NF005932">
    <property type="entry name" value="PRK07956.1"/>
    <property type="match status" value="1"/>
</dbReference>
<comment type="cofactor">
    <cofactor evidence="14">
        <name>Mg(2+)</name>
        <dbReference type="ChEBI" id="CHEBI:18420"/>
    </cofactor>
    <cofactor evidence="14">
        <name>Mn(2+)</name>
        <dbReference type="ChEBI" id="CHEBI:29035"/>
    </cofactor>
</comment>
<dbReference type="PIRSF" id="PIRSF001604">
    <property type="entry name" value="LigA"/>
    <property type="match status" value="1"/>
</dbReference>
<evidence type="ECO:0000256" key="8">
    <source>
        <dbReference type="ARBA" id="ARBA00022833"/>
    </source>
</evidence>
<dbReference type="SUPFAM" id="SSF52113">
    <property type="entry name" value="BRCT domain"/>
    <property type="match status" value="1"/>
</dbReference>
<dbReference type="InterPro" id="IPR013839">
    <property type="entry name" value="DNAligase_adenylation"/>
</dbReference>
<dbReference type="Gene3D" id="1.10.287.610">
    <property type="entry name" value="Helix hairpin bin"/>
    <property type="match status" value="1"/>
</dbReference>
<feature type="binding site" evidence="14">
    <location>
        <position position="411"/>
    </location>
    <ligand>
        <name>Zn(2+)</name>
        <dbReference type="ChEBI" id="CHEBI:29105"/>
    </ligand>
</feature>
<comment type="caution">
    <text evidence="17">The sequence shown here is derived from an EMBL/GenBank/DDBJ whole genome shotgun (WGS) entry which is preliminary data.</text>
</comment>
<keyword evidence="5 14" id="KW-0235">DNA replication</keyword>
<dbReference type="GO" id="GO:0046872">
    <property type="term" value="F:metal ion binding"/>
    <property type="evidence" value="ECO:0007669"/>
    <property type="project" value="UniProtKB-KW"/>
</dbReference>
<dbReference type="NCBIfam" id="TIGR00575">
    <property type="entry name" value="dnlj"/>
    <property type="match status" value="1"/>
</dbReference>
<dbReference type="GO" id="GO:0005829">
    <property type="term" value="C:cytosol"/>
    <property type="evidence" value="ECO:0007669"/>
    <property type="project" value="TreeGrafter"/>
</dbReference>
<feature type="binding site" evidence="14">
    <location>
        <position position="429"/>
    </location>
    <ligand>
        <name>Zn(2+)</name>
        <dbReference type="ChEBI" id="CHEBI:29105"/>
    </ligand>
</feature>
<comment type="caution">
    <text evidence="14">Lacks conserved residue(s) required for the propagation of feature annotation.</text>
</comment>
<evidence type="ECO:0000256" key="7">
    <source>
        <dbReference type="ARBA" id="ARBA00022763"/>
    </source>
</evidence>
<feature type="binding site" evidence="14">
    <location>
        <position position="317"/>
    </location>
    <ligand>
        <name>NAD(+)</name>
        <dbReference type="ChEBI" id="CHEBI:57540"/>
    </ligand>
</feature>
<feature type="binding site" evidence="14">
    <location>
        <position position="179"/>
    </location>
    <ligand>
        <name>NAD(+)</name>
        <dbReference type="ChEBI" id="CHEBI:57540"/>
    </ligand>
</feature>